<evidence type="ECO:0000256" key="6">
    <source>
        <dbReference type="ARBA" id="ARBA00023008"/>
    </source>
</evidence>
<dbReference type="PRINTS" id="PR00068">
    <property type="entry name" value="CUZNDISMTASE"/>
</dbReference>
<keyword evidence="3" id="KW-0479">Metal-binding</keyword>
<dbReference type="PANTHER" id="PTHR10003">
    <property type="entry name" value="SUPEROXIDE DISMUTASE CU-ZN -RELATED"/>
    <property type="match status" value="1"/>
</dbReference>
<keyword evidence="4" id="KW-0862">Zinc</keyword>
<dbReference type="EMBL" id="HF679131">
    <property type="protein sequence ID" value="CCU55551.1"/>
    <property type="molecule type" value="Genomic_DNA"/>
</dbReference>
<dbReference type="PROSITE" id="PS00332">
    <property type="entry name" value="SOD_CU_ZN_2"/>
    <property type="match status" value="1"/>
</dbReference>
<accession>A0A916KPA7</accession>
<dbReference type="InterPro" id="IPR036423">
    <property type="entry name" value="SOD-like_Cu/Zn_dom_sf"/>
</dbReference>
<dbReference type="Gene3D" id="2.60.40.200">
    <property type="entry name" value="Superoxide dismutase, copper/zinc binding domain"/>
    <property type="match status" value="1"/>
</dbReference>
<evidence type="ECO:0000256" key="5">
    <source>
        <dbReference type="ARBA" id="ARBA00023002"/>
    </source>
</evidence>
<dbReference type="Pfam" id="PF00080">
    <property type="entry name" value="Sod_Cu"/>
    <property type="match status" value="1"/>
</dbReference>
<dbReference type="Proteomes" id="UP000792575">
    <property type="component" value="Genome"/>
</dbReference>
<evidence type="ECO:0000256" key="4">
    <source>
        <dbReference type="ARBA" id="ARBA00022833"/>
    </source>
</evidence>
<evidence type="ECO:0000313" key="10">
    <source>
        <dbReference type="Proteomes" id="UP000792575"/>
    </source>
</evidence>
<dbReference type="CDD" id="cd00305">
    <property type="entry name" value="Cu-Zn_Superoxide_Dismutase"/>
    <property type="match status" value="1"/>
</dbReference>
<dbReference type="GO" id="GO:0030430">
    <property type="term" value="C:host cell cytoplasm"/>
    <property type="evidence" value="ECO:0007669"/>
    <property type="project" value="UniProtKB-SubCell"/>
</dbReference>
<reference evidence="9" key="1">
    <citation type="journal article" date="2013" name="J. Virol.">
        <title>New Insights into the Evolution of Entomopoxvirinae from the Complete Genome Sequences of Four Entomopoxviruses Infecting Adoxophyes honmai, Choristoneura biennis, Choristoneura rosaceana, and Mythimna separata.</title>
        <authorList>
            <person name="Theze J."/>
            <person name="Takatsuka J."/>
            <person name="Li Z."/>
            <person name="Gallais J."/>
            <person name="Doucet D."/>
            <person name="Arif B."/>
            <person name="Nakai M."/>
            <person name="Herniou E.A."/>
        </authorList>
    </citation>
    <scope>NUCLEOTIDE SEQUENCE</scope>
    <source>
        <strain evidence="9">Tokyo</strain>
    </source>
</reference>
<dbReference type="GeneID" id="15614159"/>
<dbReference type="PROSITE" id="PS00087">
    <property type="entry name" value="SOD_CU_ZN_1"/>
    <property type="match status" value="1"/>
</dbReference>
<dbReference type="InterPro" id="IPR024134">
    <property type="entry name" value="SOD_Cu/Zn_/chaperone"/>
</dbReference>
<dbReference type="GO" id="GO:0016491">
    <property type="term" value="F:oxidoreductase activity"/>
    <property type="evidence" value="ECO:0007669"/>
    <property type="project" value="UniProtKB-KW"/>
</dbReference>
<dbReference type="RefSeq" id="YP_008004053.1">
    <property type="nucleotide sequence ID" value="NC_021247.1"/>
</dbReference>
<keyword evidence="10" id="KW-1185">Reference proteome</keyword>
<dbReference type="InterPro" id="IPR018152">
    <property type="entry name" value="SOD_Cu/Zn_BS"/>
</dbReference>
<evidence type="ECO:0000313" key="9">
    <source>
        <dbReference type="EMBL" id="CCU55551.1"/>
    </source>
</evidence>
<evidence type="ECO:0000256" key="2">
    <source>
        <dbReference type="ARBA" id="ARBA00004192"/>
    </source>
</evidence>
<evidence type="ECO:0000256" key="7">
    <source>
        <dbReference type="ARBA" id="ARBA00023200"/>
    </source>
</evidence>
<dbReference type="InterPro" id="IPR001424">
    <property type="entry name" value="SOD_Cu_Zn_dom"/>
</dbReference>
<dbReference type="KEGG" id="vg:15614159"/>
<keyword evidence="5" id="KW-0560">Oxidoreductase</keyword>
<feature type="domain" description="Superoxide dismutase copper/zinc binding" evidence="8">
    <location>
        <begin position="11"/>
        <end position="147"/>
    </location>
</feature>
<protein>
    <submittedName>
        <fullName evidence="9">Cu/Zn superoxide dismutase</fullName>
    </submittedName>
</protein>
<dbReference type="GO" id="GO:0006801">
    <property type="term" value="P:superoxide metabolic process"/>
    <property type="evidence" value="ECO:0007669"/>
    <property type="project" value="InterPro"/>
</dbReference>
<dbReference type="GO" id="GO:0005507">
    <property type="term" value="F:copper ion binding"/>
    <property type="evidence" value="ECO:0007669"/>
    <property type="project" value="InterPro"/>
</dbReference>
<keyword evidence="6" id="KW-0186">Copper</keyword>
<evidence type="ECO:0000256" key="1">
    <source>
        <dbReference type="ARBA" id="ARBA00001935"/>
    </source>
</evidence>
<comment type="subcellular location">
    <subcellularLocation>
        <location evidence="2">Host cytoplasm</location>
    </subcellularLocation>
</comment>
<evidence type="ECO:0000259" key="8">
    <source>
        <dbReference type="Pfam" id="PF00080"/>
    </source>
</evidence>
<dbReference type="SUPFAM" id="SSF49329">
    <property type="entry name" value="Cu,Zn superoxide dismutase-like"/>
    <property type="match status" value="1"/>
</dbReference>
<gene>
    <name evidence="9" type="ORF">AHEV_230</name>
</gene>
<dbReference type="OrthoDB" id="15673at10239"/>
<comment type="cofactor">
    <cofactor evidence="1">
        <name>Cu cation</name>
        <dbReference type="ChEBI" id="CHEBI:23378"/>
    </cofactor>
</comment>
<evidence type="ECO:0000256" key="3">
    <source>
        <dbReference type="ARBA" id="ARBA00022723"/>
    </source>
</evidence>
<dbReference type="FunFam" id="2.60.40.200:FF:000001">
    <property type="entry name" value="Superoxide dismutase [Cu-Zn]"/>
    <property type="match status" value="1"/>
</dbReference>
<organism evidence="9 10">
    <name type="scientific">Adoxophyes honmai entomopoxvirus 'L'</name>
    <dbReference type="NCBI Taxonomy" id="1293540"/>
    <lineage>
        <taxon>Viruses</taxon>
        <taxon>Varidnaviria</taxon>
        <taxon>Bamfordvirae</taxon>
        <taxon>Nucleocytoviricota</taxon>
        <taxon>Pokkesviricetes</taxon>
        <taxon>Chitovirales</taxon>
        <taxon>Poxviridae</taxon>
        <taxon>Entomopoxvirinae</taxon>
        <taxon>Betaentomopoxvirus</taxon>
        <taxon>Betaentomopoxvirus ahonmai</taxon>
    </lineage>
</organism>
<sequence length="151" mass="15920">MKAICILSGSVTGTIYFDQSSQSDAVHISGSIKGLPKGLHGFHIHEYGDLSNGCTSAGEHFNPYNRNHGGIDDLDRHLGDLGNINATTDKGNTNVNIKDDIISLYGFNSILGRSLVVHDSPDDLGKTDHPLSKTTGNSGGRLGCGIIGVCK</sequence>
<keyword evidence="7" id="KW-1035">Host cytoplasm</keyword>
<proteinExistence type="predicted"/>
<name>A0A916KPA7_9POXV</name>